<proteinExistence type="predicted"/>
<dbReference type="Pfam" id="PF14223">
    <property type="entry name" value="Retrotran_gag_2"/>
    <property type="match status" value="1"/>
</dbReference>
<sequence>MSWYQPEIAPLSEENFETWTIDIGALLTKKHLFGYVSGEISKPLVDPTKQETMRAAAKWEEEDQEAWAEMVLTILPNKINQIKSCKTSHEVWKTLHKVHGINLKEEEIEETKSENEENVIESTEVEENKESSEKNGKGGHDETNYGKEEFEELKISDQVIEENHVLKASVRDGKFSCLVVHDNKIINSNSTREPKHEILSEQIKTF</sequence>
<organism evidence="2">
    <name type="scientific">Lygus hesperus</name>
    <name type="common">Western plant bug</name>
    <dbReference type="NCBI Taxonomy" id="30085"/>
    <lineage>
        <taxon>Eukaryota</taxon>
        <taxon>Metazoa</taxon>
        <taxon>Ecdysozoa</taxon>
        <taxon>Arthropoda</taxon>
        <taxon>Hexapoda</taxon>
        <taxon>Insecta</taxon>
        <taxon>Pterygota</taxon>
        <taxon>Neoptera</taxon>
        <taxon>Paraneoptera</taxon>
        <taxon>Hemiptera</taxon>
        <taxon>Heteroptera</taxon>
        <taxon>Panheteroptera</taxon>
        <taxon>Cimicomorpha</taxon>
        <taxon>Miridae</taxon>
        <taxon>Mirini</taxon>
        <taxon>Lygus</taxon>
    </lineage>
</organism>
<feature type="non-terminal residue" evidence="2">
    <location>
        <position position="206"/>
    </location>
</feature>
<name>A0A0A9Z2R1_LYGHE</name>
<evidence type="ECO:0000256" key="1">
    <source>
        <dbReference type="SAM" id="MobiDB-lite"/>
    </source>
</evidence>
<evidence type="ECO:0000313" key="2">
    <source>
        <dbReference type="EMBL" id="JAG38156.1"/>
    </source>
</evidence>
<gene>
    <name evidence="2" type="primary">hsp98</name>
    <name evidence="2" type="ORF">CM83_47816</name>
</gene>
<feature type="compositionally biased region" description="Basic and acidic residues" evidence="1">
    <location>
        <begin position="126"/>
        <end position="146"/>
    </location>
</feature>
<dbReference type="AlphaFoldDB" id="A0A0A9Z2R1"/>
<accession>A0A0A9Z2R1</accession>
<reference evidence="2" key="1">
    <citation type="journal article" date="2014" name="PLoS ONE">
        <title>Transcriptome-Based Identification of ABC Transporters in the Western Tarnished Plant Bug Lygus hesperus.</title>
        <authorList>
            <person name="Hull J.J."/>
            <person name="Chaney K."/>
            <person name="Geib S.M."/>
            <person name="Fabrick J.A."/>
            <person name="Brent C.S."/>
            <person name="Walsh D."/>
            <person name="Lavine L.C."/>
        </authorList>
    </citation>
    <scope>NUCLEOTIDE SEQUENCE</scope>
</reference>
<feature type="region of interest" description="Disordered" evidence="1">
    <location>
        <begin position="107"/>
        <end position="146"/>
    </location>
</feature>
<reference evidence="2" key="2">
    <citation type="submission" date="2014-07" db="EMBL/GenBank/DDBJ databases">
        <authorList>
            <person name="Hull J."/>
        </authorList>
    </citation>
    <scope>NUCLEOTIDE SEQUENCE</scope>
</reference>
<feature type="compositionally biased region" description="Acidic residues" evidence="1">
    <location>
        <begin position="116"/>
        <end position="125"/>
    </location>
</feature>
<keyword evidence="2" id="KW-0346">Stress response</keyword>
<dbReference type="EMBL" id="GBHO01005448">
    <property type="protein sequence ID" value="JAG38156.1"/>
    <property type="molecule type" value="Transcribed_RNA"/>
</dbReference>
<protein>
    <submittedName>
        <fullName evidence="2">Heat shock protein hsp98</fullName>
    </submittedName>
</protein>